<dbReference type="Gene3D" id="3.90.550.10">
    <property type="entry name" value="Spore Coat Polysaccharide Biosynthesis Protein SpsA, Chain A"/>
    <property type="match status" value="1"/>
</dbReference>
<dbReference type="EMBL" id="CM000914">
    <property type="protein sequence ID" value="EFG04856.2"/>
    <property type="molecule type" value="Genomic_DNA"/>
</dbReference>
<dbReference type="GO" id="GO:0008879">
    <property type="term" value="F:glucose-1-phosphate thymidylyltransferase activity"/>
    <property type="evidence" value="ECO:0007669"/>
    <property type="project" value="UniProtKB-EC"/>
</dbReference>
<sequence length="359" mass="37261">MKALVLAGGSGSRLRPLSNFMPKQLIPVANKPVLEYVLENIRELGITRIGLVVGGWADTIRGAVGDGSRFGAEITYLRQERPAGLAHAVRLARPFLGDDDFAMFLGDNLLPDGVAPVAADFLRGRPAAQVVVHKVDDPRDFGVVELDAAGGVRRLVEKPSRPRSDLALVGTYFFTSAVHRAVDAIRPSPRGELEITDAIQWLLEDGASVGCSEYGGYWKDTGRADDLLEANRRVLEGESGGVAGSVDAASALLGRVRIAPGARVVRSRITGPAIIGPGALVEDSLIGPHTAVGAGCRLRAVDLADAIVLEGTALAELPRTRGALYSPEAVLTASRAPAAAGGTAGTGGSATAATKAARA</sequence>
<dbReference type="InterPro" id="IPR029044">
    <property type="entry name" value="Nucleotide-diphossugar_trans"/>
</dbReference>
<dbReference type="Pfam" id="PF00483">
    <property type="entry name" value="NTP_transferase"/>
    <property type="match status" value="1"/>
</dbReference>
<dbReference type="PANTHER" id="PTHR42883">
    <property type="entry name" value="GLUCOSE-1-PHOSPHATE THYMIDYLTRANSFERASE"/>
    <property type="match status" value="1"/>
</dbReference>
<reference evidence="3 4" key="1">
    <citation type="journal article" date="2010" name="Genome Biol. Evol.">
        <title>The sequence of a 1.8-mb bacterial linear plasmid reveals a rich evolutionary reservoir of secondary metabolic pathways.</title>
        <authorList>
            <person name="Medema M.H."/>
            <person name="Trefzer A."/>
            <person name="Kovalchuk A."/>
            <person name="van den Berg M."/>
            <person name="Mueller U."/>
            <person name="Heijne W."/>
            <person name="Wu L."/>
            <person name="Alam M.T."/>
            <person name="Ronning C.M."/>
            <person name="Nierman W.C."/>
            <person name="Bovenberg R.A.L."/>
            <person name="Breitling R."/>
            <person name="Takano E."/>
        </authorList>
    </citation>
    <scope>NUCLEOTIDE SEQUENCE [LARGE SCALE GENOMIC DNA]</scope>
    <source>
        <strain evidence="4">ATCC 27064 / DSM 738 / JCM 4710 / NBRC 13307 / NCIMB 12785 / NRRL 3585 / VKM Ac-602</strain>
        <plasmid evidence="3">pSCL4</plasmid>
    </source>
</reference>
<dbReference type="Proteomes" id="UP000002357">
    <property type="component" value="Plasmid pSCL4"/>
</dbReference>
<keyword evidence="3" id="KW-0548">Nucleotidyltransferase</keyword>
<dbReference type="RefSeq" id="WP_003952578.1">
    <property type="nucleotide sequence ID" value="NZ_CM000914.1"/>
</dbReference>
<evidence type="ECO:0000313" key="3">
    <source>
        <dbReference type="EMBL" id="EFG04856.2"/>
    </source>
</evidence>
<protein>
    <submittedName>
        <fullName evidence="3">Glucose-1-phosphate thymidyltransferase</fullName>
        <ecNumber evidence="3">2.7.7.24</ecNumber>
    </submittedName>
</protein>
<organism evidence="3 4">
    <name type="scientific">Streptomyces clavuligerus</name>
    <dbReference type="NCBI Taxonomy" id="1901"/>
    <lineage>
        <taxon>Bacteria</taxon>
        <taxon>Bacillati</taxon>
        <taxon>Actinomycetota</taxon>
        <taxon>Actinomycetes</taxon>
        <taxon>Kitasatosporales</taxon>
        <taxon>Streptomycetaceae</taxon>
        <taxon>Streptomyces</taxon>
    </lineage>
</organism>
<dbReference type="Gene3D" id="2.160.10.10">
    <property type="entry name" value="Hexapeptide repeat proteins"/>
    <property type="match status" value="1"/>
</dbReference>
<dbReference type="CDD" id="cd04189">
    <property type="entry name" value="G1P_TT_long"/>
    <property type="match status" value="1"/>
</dbReference>
<feature type="region of interest" description="Disordered" evidence="1">
    <location>
        <begin position="337"/>
        <end position="359"/>
    </location>
</feature>
<name>B5GLJ2_STRCL</name>
<keyword evidence="3" id="KW-0614">Plasmid</keyword>
<feature type="compositionally biased region" description="Low complexity" evidence="1">
    <location>
        <begin position="349"/>
        <end position="359"/>
    </location>
</feature>
<geneLocation type="plasmid" evidence="3 4">
    <name>pSCL4</name>
</geneLocation>
<dbReference type="InterPro" id="IPR005908">
    <property type="entry name" value="G1P_thy_trans_l"/>
</dbReference>
<gene>
    <name evidence="3" type="ORF">SCLAV_p1372</name>
</gene>
<dbReference type="EC" id="2.7.7.24" evidence="3"/>
<feature type="domain" description="Nucleotidyl transferase" evidence="2">
    <location>
        <begin position="2"/>
        <end position="235"/>
    </location>
</feature>
<dbReference type="InterPro" id="IPR005835">
    <property type="entry name" value="NTP_transferase_dom"/>
</dbReference>
<evidence type="ECO:0000313" key="4">
    <source>
        <dbReference type="Proteomes" id="UP000002357"/>
    </source>
</evidence>
<dbReference type="NCBIfam" id="TIGR01208">
    <property type="entry name" value="rmlA_long"/>
    <property type="match status" value="1"/>
</dbReference>
<dbReference type="AlphaFoldDB" id="B5GLJ2"/>
<evidence type="ECO:0000256" key="1">
    <source>
        <dbReference type="SAM" id="MobiDB-lite"/>
    </source>
</evidence>
<dbReference type="PANTHER" id="PTHR42883:SF2">
    <property type="entry name" value="THYMIDYLYLTRANSFERASE"/>
    <property type="match status" value="1"/>
</dbReference>
<keyword evidence="4" id="KW-1185">Reference proteome</keyword>
<dbReference type="GeneID" id="93734439"/>
<dbReference type="OrthoDB" id="9803871at2"/>
<keyword evidence="3" id="KW-0808">Transferase</keyword>
<accession>B5GLJ2</accession>
<dbReference type="eggNOG" id="COG1209">
    <property type="taxonomic scope" value="Bacteria"/>
</dbReference>
<proteinExistence type="predicted"/>
<evidence type="ECO:0000259" key="2">
    <source>
        <dbReference type="Pfam" id="PF00483"/>
    </source>
</evidence>
<dbReference type="SUPFAM" id="SSF53448">
    <property type="entry name" value="Nucleotide-diphospho-sugar transferases"/>
    <property type="match status" value="1"/>
</dbReference>